<dbReference type="STRING" id="1918946.VPAL9027_02445"/>
<dbReference type="Pfam" id="PF14316">
    <property type="entry name" value="DUF4381"/>
    <property type="match status" value="1"/>
</dbReference>
<keyword evidence="1" id="KW-1133">Transmembrane helix</keyword>
<keyword evidence="1" id="KW-0472">Membrane</keyword>
<evidence type="ECO:0008006" key="4">
    <source>
        <dbReference type="Google" id="ProtNLM"/>
    </source>
</evidence>
<evidence type="ECO:0000313" key="2">
    <source>
        <dbReference type="EMBL" id="SJL84461.1"/>
    </source>
</evidence>
<sequence>MQKSSSTPLPLLDVHLPDAPSWLPLAWGWWAVGSGIVLIVLISALRLRWKRKKLAPKKAALRLLDPSFGSQSPSSAMELVRQAAFCYFPRNEIAHLTGKDWYAFLDEQIGRNVFMVNEAQWQQALYKKQTSEQASALVDNCYQWVNEALPPAKRRKEKGGKH</sequence>
<dbReference type="EMBL" id="FUFT01000005">
    <property type="protein sequence ID" value="SJL84461.1"/>
    <property type="molecule type" value="Genomic_DNA"/>
</dbReference>
<dbReference type="InterPro" id="IPR025489">
    <property type="entry name" value="DUF4381"/>
</dbReference>
<name>A0A1R4B6G2_9VIBR</name>
<proteinExistence type="predicted"/>
<feature type="transmembrane region" description="Helical" evidence="1">
    <location>
        <begin position="27"/>
        <end position="47"/>
    </location>
</feature>
<reference evidence="2 3" key="1">
    <citation type="submission" date="2017-02" db="EMBL/GenBank/DDBJ databases">
        <authorList>
            <person name="Peterson S.W."/>
        </authorList>
    </citation>
    <scope>NUCLEOTIDE SEQUENCE [LARGE SCALE GENOMIC DNA]</scope>
    <source>
        <strain evidence="2 3">CECT 9027</strain>
    </source>
</reference>
<dbReference type="RefSeq" id="WP_077314824.1">
    <property type="nucleotide sequence ID" value="NZ_AP024888.1"/>
</dbReference>
<protein>
    <recommendedName>
        <fullName evidence="4">DUF4381 domain-containing protein</fullName>
    </recommendedName>
</protein>
<dbReference type="OrthoDB" id="283083at2"/>
<organism evidence="2 3">
    <name type="scientific">Vibrio palustris</name>
    <dbReference type="NCBI Taxonomy" id="1918946"/>
    <lineage>
        <taxon>Bacteria</taxon>
        <taxon>Pseudomonadati</taxon>
        <taxon>Pseudomonadota</taxon>
        <taxon>Gammaproteobacteria</taxon>
        <taxon>Vibrionales</taxon>
        <taxon>Vibrionaceae</taxon>
        <taxon>Vibrio</taxon>
    </lineage>
</organism>
<evidence type="ECO:0000313" key="3">
    <source>
        <dbReference type="Proteomes" id="UP000189475"/>
    </source>
</evidence>
<dbReference type="AlphaFoldDB" id="A0A1R4B6G2"/>
<evidence type="ECO:0000256" key="1">
    <source>
        <dbReference type="SAM" id="Phobius"/>
    </source>
</evidence>
<accession>A0A1R4B6G2</accession>
<keyword evidence="3" id="KW-1185">Reference proteome</keyword>
<gene>
    <name evidence="2" type="ORF">VPAL9027_02445</name>
</gene>
<keyword evidence="1" id="KW-0812">Transmembrane</keyword>
<dbReference type="Proteomes" id="UP000189475">
    <property type="component" value="Unassembled WGS sequence"/>
</dbReference>